<dbReference type="InterPro" id="IPR021536">
    <property type="entry name" value="DNA_ligase_IV_dom"/>
</dbReference>
<keyword evidence="9 15" id="KW-0067">ATP-binding</keyword>
<dbReference type="InterPro" id="IPR000977">
    <property type="entry name" value="DNA_ligase_ATP-dep"/>
</dbReference>
<protein>
    <recommendedName>
        <fullName evidence="15">DNA ligase</fullName>
        <ecNumber evidence="15">6.5.1.1</ecNumber>
    </recommendedName>
</protein>
<dbReference type="CDD" id="cd07903">
    <property type="entry name" value="Adenylation_DNA_ligase_IV"/>
    <property type="match status" value="1"/>
</dbReference>
<dbReference type="InterPro" id="IPR012309">
    <property type="entry name" value="DNA_ligase_ATP-dep_C"/>
</dbReference>
<dbReference type="Proteomes" id="UP001141327">
    <property type="component" value="Unassembled WGS sequence"/>
</dbReference>
<evidence type="ECO:0000256" key="13">
    <source>
        <dbReference type="ARBA" id="ARBA00023242"/>
    </source>
</evidence>
<evidence type="ECO:0000256" key="10">
    <source>
        <dbReference type="ARBA" id="ARBA00022842"/>
    </source>
</evidence>
<dbReference type="Gene3D" id="3.30.470.30">
    <property type="entry name" value="DNA ligase/mRNA capping enzyme"/>
    <property type="match status" value="1"/>
</dbReference>
<evidence type="ECO:0000256" key="6">
    <source>
        <dbReference type="ARBA" id="ARBA00022737"/>
    </source>
</evidence>
<dbReference type="PANTHER" id="PTHR45997:SF1">
    <property type="entry name" value="DNA LIGASE 4"/>
    <property type="match status" value="1"/>
</dbReference>
<evidence type="ECO:0000256" key="1">
    <source>
        <dbReference type="ARBA" id="ARBA00001946"/>
    </source>
</evidence>
<keyword evidence="6" id="KW-0677">Repeat</keyword>
<dbReference type="PROSITE" id="PS00697">
    <property type="entry name" value="DNA_LIGASE_A1"/>
    <property type="match status" value="1"/>
</dbReference>
<dbReference type="SUPFAM" id="SSF117018">
    <property type="entry name" value="ATP-dependent DNA ligase DNA-binding domain"/>
    <property type="match status" value="1"/>
</dbReference>
<dbReference type="SUPFAM" id="SSF50249">
    <property type="entry name" value="Nucleic acid-binding proteins"/>
    <property type="match status" value="1"/>
</dbReference>
<dbReference type="GO" id="GO:0016874">
    <property type="term" value="F:ligase activity"/>
    <property type="evidence" value="ECO:0007669"/>
    <property type="project" value="UniProtKB-KW"/>
</dbReference>
<evidence type="ECO:0000256" key="11">
    <source>
        <dbReference type="ARBA" id="ARBA00023172"/>
    </source>
</evidence>
<dbReference type="CDD" id="cd07968">
    <property type="entry name" value="OBF_DNA_ligase_IV"/>
    <property type="match status" value="1"/>
</dbReference>
<dbReference type="Pfam" id="PF01068">
    <property type="entry name" value="DNA_ligase_A_M"/>
    <property type="match status" value="1"/>
</dbReference>
<dbReference type="InterPro" id="IPR036420">
    <property type="entry name" value="BRCT_dom_sf"/>
</dbReference>
<feature type="domain" description="BRCT" evidence="19">
    <location>
        <begin position="845"/>
        <end position="960"/>
    </location>
</feature>
<accession>A0ABQ8UDT4</accession>
<dbReference type="NCBIfam" id="TIGR00574">
    <property type="entry name" value="dnl1"/>
    <property type="match status" value="1"/>
</dbReference>
<keyword evidence="7 15" id="KW-0547">Nucleotide-binding</keyword>
<dbReference type="SUPFAM" id="SSF52113">
    <property type="entry name" value="BRCT domain"/>
    <property type="match status" value="2"/>
</dbReference>
<evidence type="ECO:0000256" key="16">
    <source>
        <dbReference type="RuleBase" id="RU004196"/>
    </source>
</evidence>
<dbReference type="InterPro" id="IPR016059">
    <property type="entry name" value="DNA_ligase_ATP-dep_CS"/>
</dbReference>
<evidence type="ECO:0000256" key="8">
    <source>
        <dbReference type="ARBA" id="ARBA00022763"/>
    </source>
</evidence>
<evidence type="ECO:0000256" key="4">
    <source>
        <dbReference type="ARBA" id="ARBA00022598"/>
    </source>
</evidence>
<dbReference type="Pfam" id="PF04675">
    <property type="entry name" value="DNA_ligase_A_N"/>
    <property type="match status" value="1"/>
</dbReference>
<evidence type="ECO:0000256" key="2">
    <source>
        <dbReference type="ARBA" id="ARBA00004123"/>
    </source>
</evidence>
<evidence type="ECO:0000256" key="9">
    <source>
        <dbReference type="ARBA" id="ARBA00022840"/>
    </source>
</evidence>
<dbReference type="InterPro" id="IPR012340">
    <property type="entry name" value="NA-bd_OB-fold"/>
</dbReference>
<evidence type="ECO:0000256" key="17">
    <source>
        <dbReference type="SAM" id="MobiDB-lite"/>
    </source>
</evidence>
<organism evidence="20 21">
    <name type="scientific">Paratrimastix pyriformis</name>
    <dbReference type="NCBI Taxonomy" id="342808"/>
    <lineage>
        <taxon>Eukaryota</taxon>
        <taxon>Metamonada</taxon>
        <taxon>Preaxostyla</taxon>
        <taxon>Paratrimastigidae</taxon>
        <taxon>Paratrimastix</taxon>
    </lineage>
</organism>
<dbReference type="InterPro" id="IPR012310">
    <property type="entry name" value="DNA_ligase_ATP-dep_cent"/>
</dbReference>
<evidence type="ECO:0000256" key="3">
    <source>
        <dbReference type="ARBA" id="ARBA00007572"/>
    </source>
</evidence>
<evidence type="ECO:0000313" key="20">
    <source>
        <dbReference type="EMBL" id="KAJ4457452.1"/>
    </source>
</evidence>
<comment type="cofactor">
    <cofactor evidence="1">
        <name>Mg(2+)</name>
        <dbReference type="ChEBI" id="CHEBI:18420"/>
    </cofactor>
</comment>
<keyword evidence="5" id="KW-0479">Metal-binding</keyword>
<evidence type="ECO:0000256" key="15">
    <source>
        <dbReference type="RuleBase" id="RU000617"/>
    </source>
</evidence>
<keyword evidence="12 15" id="KW-0234">DNA repair</keyword>
<comment type="catalytic activity">
    <reaction evidence="14 15">
        <text>ATP + (deoxyribonucleotide)n-3'-hydroxyl + 5'-phospho-(deoxyribonucleotide)m = (deoxyribonucleotide)n+m + AMP + diphosphate.</text>
        <dbReference type="EC" id="6.5.1.1"/>
    </reaction>
</comment>
<evidence type="ECO:0000256" key="14">
    <source>
        <dbReference type="ARBA" id="ARBA00034003"/>
    </source>
</evidence>
<keyword evidence="13" id="KW-0539">Nucleus</keyword>
<evidence type="ECO:0000313" key="21">
    <source>
        <dbReference type="Proteomes" id="UP001141327"/>
    </source>
</evidence>
<keyword evidence="8 15" id="KW-0227">DNA damage</keyword>
<comment type="subcellular location">
    <subcellularLocation>
        <location evidence="2">Nucleus</location>
    </subcellularLocation>
</comment>
<dbReference type="PANTHER" id="PTHR45997">
    <property type="entry name" value="DNA LIGASE 4"/>
    <property type="match status" value="1"/>
</dbReference>
<dbReference type="InterPro" id="IPR044125">
    <property type="entry name" value="Adenylation_DNA_ligase_IV"/>
</dbReference>
<dbReference type="PROSITE" id="PS50160">
    <property type="entry name" value="DNA_LIGASE_A3"/>
    <property type="match status" value="1"/>
</dbReference>
<dbReference type="Pfam" id="PF11411">
    <property type="entry name" value="DNA_ligase_IV"/>
    <property type="match status" value="1"/>
</dbReference>
<feature type="domain" description="BRCT" evidence="19">
    <location>
        <begin position="658"/>
        <end position="750"/>
    </location>
</feature>
<evidence type="ECO:0000259" key="19">
    <source>
        <dbReference type="PROSITE" id="PS50172"/>
    </source>
</evidence>
<dbReference type="InterPro" id="IPR036599">
    <property type="entry name" value="DNA_ligase_N_sf"/>
</dbReference>
<keyword evidence="11 15" id="KW-0233">DNA recombination</keyword>
<dbReference type="EC" id="6.5.1.1" evidence="15"/>
<gene>
    <name evidence="20" type="ORF">PAPYR_7037</name>
</gene>
<dbReference type="EMBL" id="JAPMOS010000046">
    <property type="protein sequence ID" value="KAJ4457452.1"/>
    <property type="molecule type" value="Genomic_DNA"/>
</dbReference>
<dbReference type="Pfam" id="PF16589">
    <property type="entry name" value="BRCT_2"/>
    <property type="match status" value="1"/>
</dbReference>
<comment type="caution">
    <text evidence="20">The sequence shown here is derived from an EMBL/GenBank/DDBJ whole genome shotgun (WGS) entry which is preliminary data.</text>
</comment>
<dbReference type="PROSITE" id="PS50172">
    <property type="entry name" value="BRCT"/>
    <property type="match status" value="2"/>
</dbReference>
<keyword evidence="10" id="KW-0460">Magnesium</keyword>
<evidence type="ECO:0000256" key="12">
    <source>
        <dbReference type="ARBA" id="ARBA00023204"/>
    </source>
</evidence>
<dbReference type="InterPro" id="IPR012308">
    <property type="entry name" value="DNA_ligase_ATP-dep_N"/>
</dbReference>
<reference evidence="20" key="1">
    <citation type="journal article" date="2022" name="bioRxiv">
        <title>Genomics of Preaxostyla Flagellates Illuminates Evolutionary Transitions and the Path Towards Mitochondrial Loss.</title>
        <authorList>
            <person name="Novak L.V.F."/>
            <person name="Treitli S.C."/>
            <person name="Pyrih J."/>
            <person name="Halakuc P."/>
            <person name="Pipaliya S.V."/>
            <person name="Vacek V."/>
            <person name="Brzon O."/>
            <person name="Soukal P."/>
            <person name="Eme L."/>
            <person name="Dacks J.B."/>
            <person name="Karnkowska A."/>
            <person name="Elias M."/>
            <person name="Hampl V."/>
        </authorList>
    </citation>
    <scope>NUCLEOTIDE SEQUENCE</scope>
    <source>
        <strain evidence="20">RCP-MX</strain>
    </source>
</reference>
<feature type="compositionally biased region" description="Basic and acidic residues" evidence="17">
    <location>
        <begin position="981"/>
        <end position="998"/>
    </location>
</feature>
<feature type="domain" description="ATP-dependent DNA ligase family profile" evidence="18">
    <location>
        <begin position="340"/>
        <end position="476"/>
    </location>
</feature>
<evidence type="ECO:0000256" key="5">
    <source>
        <dbReference type="ARBA" id="ARBA00022723"/>
    </source>
</evidence>
<evidence type="ECO:0000259" key="18">
    <source>
        <dbReference type="PROSITE" id="PS50160"/>
    </source>
</evidence>
<dbReference type="Gene3D" id="3.40.50.10190">
    <property type="entry name" value="BRCT domain"/>
    <property type="match status" value="2"/>
</dbReference>
<dbReference type="Gene3D" id="2.40.50.140">
    <property type="entry name" value="Nucleic acid-binding proteins"/>
    <property type="match status" value="1"/>
</dbReference>
<comment type="similarity">
    <text evidence="3 16">Belongs to the ATP-dependent DNA ligase family.</text>
</comment>
<dbReference type="Gene3D" id="1.10.3260.10">
    <property type="entry name" value="DNA ligase, ATP-dependent, N-terminal domain"/>
    <property type="match status" value="1"/>
</dbReference>
<evidence type="ECO:0000256" key="7">
    <source>
        <dbReference type="ARBA" id="ARBA00022741"/>
    </source>
</evidence>
<keyword evidence="21" id="KW-1185">Reference proteome</keyword>
<proteinExistence type="inferred from homology"/>
<name>A0ABQ8UDT4_9EUKA</name>
<dbReference type="SUPFAM" id="SSF56091">
    <property type="entry name" value="DNA ligase/mRNA capping enzyme, catalytic domain"/>
    <property type="match status" value="1"/>
</dbReference>
<feature type="region of interest" description="Disordered" evidence="17">
    <location>
        <begin position="957"/>
        <end position="998"/>
    </location>
</feature>
<sequence length="998" mass="113002">MEPGEKQEKTVQPNDIRFSDLCFLFERLGKTKKKQEKDHLYSLFWRKLPPNISAFPVMRLFLPLLDRGRMYRVKHTNLAKLYVSALSLERTSSVARQLLEWKKPTASREGTGDLASVVFHVVSTRCLAEQPTMTVGRVNELLDLLWRAERDEERQRIFAGLIREATPLEHKWLVRIVLKEMKIGSTEDTHCADLERVCADLADPVHRRELEGQTITLGMPIKPMLAMRCAPTRVRDKILSSRSTLVVEPKFDGERIQVHKNGDQVLMFSRNCKDCTGLYHKFIPIVQKYVSPARCILDGELLVWDRYEQKFEEFGHLKTTAKNRGFDSKAEVNMHEAAEGESEGKQLCLVCFDILFLDEGPVMQLPYRDRRQLLERCLIPQPHRLEIVEQVPIRSFEDVVSEFDRAIIDRNEEGIMVKEQEATYVPDERRDKWIKMKPDYVNGMGEDFDLAIMAAWFGTGDRHSGLLSEFLLGVKSGATYLSFARVGTGINVEDLRQLNDELRPYLIPHDAAHEPPTCYDVGPKFLESVGKDHPDVFVPPEHSKVLQVKGHQFVPSDKYRVGYTLRFPRVVRIRNDKSPNEAMDMASVTRMIEEGGGRLRLAARRYRDVLGDEGGKEQGGEPGLSSLNAKRGKGRRMIKYDPQELLWSAFRERQRTQKSEGLFKGSEFWVINGEPTGQYTKQAIETLILQNGGQVVANTTTTMFCAIAATAGTVRTQALISANTHDLIHYQWLVDSLQAGELLTFDPRVHLIHACPATAKRIAEEFDPFGDGYYRCTQVPQLKDLFSRLPPSSARPIPLFPPFWNILDDDSDGDGAGPEKAPPRLLAPPQTATVASIERHYHLETRWSLFREFVVYVDRFLVVGDPTGGSIPLSAPTALTLAAIRLSLFGARLADRIDAQTTHIVMDPDDRSREPAIRDVLRRLRLQAPDALEKHIVGVEWVSGCVAGEGQLLDEQPFAIRPAASPPPIEGKARPRAAPLGREDSDDRPAKMPRSEEE</sequence>
<dbReference type="InterPro" id="IPR029710">
    <property type="entry name" value="LIG4"/>
</dbReference>
<dbReference type="Pfam" id="PF04679">
    <property type="entry name" value="DNA_ligase_A_C"/>
    <property type="match status" value="1"/>
</dbReference>
<keyword evidence="4 15" id="KW-0436">Ligase</keyword>
<dbReference type="InterPro" id="IPR001357">
    <property type="entry name" value="BRCT_dom"/>
</dbReference>